<dbReference type="InterPro" id="IPR005064">
    <property type="entry name" value="BUG"/>
</dbReference>
<name>A0A382HCL5_9ZZZZ</name>
<accession>A0A382HCL5</accession>
<dbReference type="Pfam" id="PF03401">
    <property type="entry name" value="TctC"/>
    <property type="match status" value="1"/>
</dbReference>
<evidence type="ECO:0008006" key="2">
    <source>
        <dbReference type="Google" id="ProtNLM"/>
    </source>
</evidence>
<organism evidence="1">
    <name type="scientific">marine metagenome</name>
    <dbReference type="NCBI Taxonomy" id="408172"/>
    <lineage>
        <taxon>unclassified sequences</taxon>
        <taxon>metagenomes</taxon>
        <taxon>ecological metagenomes</taxon>
    </lineage>
</organism>
<reference evidence="1" key="1">
    <citation type="submission" date="2018-05" db="EMBL/GenBank/DDBJ databases">
        <authorList>
            <person name="Lanie J.A."/>
            <person name="Ng W.-L."/>
            <person name="Kazmierczak K.M."/>
            <person name="Andrzejewski T.M."/>
            <person name="Davidsen T.M."/>
            <person name="Wayne K.J."/>
            <person name="Tettelin H."/>
            <person name="Glass J.I."/>
            <person name="Rusch D."/>
            <person name="Podicherti R."/>
            <person name="Tsui H.-C.T."/>
            <person name="Winkler M.E."/>
        </authorList>
    </citation>
    <scope>NUCLEOTIDE SEQUENCE</scope>
</reference>
<dbReference type="EMBL" id="UINC01060383">
    <property type="protein sequence ID" value="SVB84825.1"/>
    <property type="molecule type" value="Genomic_DNA"/>
</dbReference>
<feature type="non-terminal residue" evidence="1">
    <location>
        <position position="246"/>
    </location>
</feature>
<evidence type="ECO:0000313" key="1">
    <source>
        <dbReference type="EMBL" id="SVB84825.1"/>
    </source>
</evidence>
<dbReference type="InterPro" id="IPR042100">
    <property type="entry name" value="Bug_dom1"/>
</dbReference>
<protein>
    <recommendedName>
        <fullName evidence="2">Tripartite tricarboxylate transporter substrate binding protein</fullName>
    </recommendedName>
</protein>
<dbReference type="PANTHER" id="PTHR42928">
    <property type="entry name" value="TRICARBOXYLATE-BINDING PROTEIN"/>
    <property type="match status" value="1"/>
</dbReference>
<dbReference type="Gene3D" id="3.40.190.10">
    <property type="entry name" value="Periplasmic binding protein-like II"/>
    <property type="match status" value="1"/>
</dbReference>
<dbReference type="AlphaFoldDB" id="A0A382HCL5"/>
<dbReference type="Gene3D" id="3.40.190.150">
    <property type="entry name" value="Bordetella uptake gene, domain 1"/>
    <property type="match status" value="1"/>
</dbReference>
<dbReference type="CDD" id="cd07012">
    <property type="entry name" value="PBP2_Bug_TTT"/>
    <property type="match status" value="1"/>
</dbReference>
<sequence>MVKKISGLASCFVLASFSFLLGIEQTVLAADKFPSRPIELVIPFSAGGSHDAHARAIVSVTPGIIDQPMLVTLKPGGTGAIAAQYVARSKPDGHTLLFGAPDTNTLVNQAQNLPYGKEDFIPIALINYSPTPIIARSDAPFKTFKEFVSYAKANPGKIKYASAGVWGIPHVPFEYMQKKLGIKLTHVPYKGGGPALKAILSGETMMSGSQVTQALSHIRAGKLNMLAIMDTKRHKSFPNVPTTAEL</sequence>
<gene>
    <name evidence="1" type="ORF">METZ01_LOCUS237679</name>
</gene>
<dbReference type="PANTHER" id="PTHR42928:SF5">
    <property type="entry name" value="BLR1237 PROTEIN"/>
    <property type="match status" value="1"/>
</dbReference>
<proteinExistence type="predicted"/>